<dbReference type="PANTHER" id="PTHR46558:SF13">
    <property type="entry name" value="HTH-TYPE TRANSCRIPTIONAL REGULATOR IMMR"/>
    <property type="match status" value="1"/>
</dbReference>
<dbReference type="GO" id="GO:0003677">
    <property type="term" value="F:DNA binding"/>
    <property type="evidence" value="ECO:0007669"/>
    <property type="project" value="UniProtKB-KW"/>
</dbReference>
<dbReference type="CDD" id="cd00093">
    <property type="entry name" value="HTH_XRE"/>
    <property type="match status" value="1"/>
</dbReference>
<evidence type="ECO:0000313" key="5">
    <source>
        <dbReference type="Proteomes" id="UP000199158"/>
    </source>
</evidence>
<protein>
    <submittedName>
        <fullName evidence="4">Helix-turn-helix</fullName>
    </submittedName>
</protein>
<dbReference type="PROSITE" id="PS50943">
    <property type="entry name" value="HTH_CROC1"/>
    <property type="match status" value="1"/>
</dbReference>
<feature type="domain" description="HTH cro/C1-type" evidence="3">
    <location>
        <begin position="7"/>
        <end position="61"/>
    </location>
</feature>
<feature type="transmembrane region" description="Helical" evidence="2">
    <location>
        <begin position="97"/>
        <end position="116"/>
    </location>
</feature>
<dbReference type="STRING" id="474960.SAMN05216180_1413"/>
<dbReference type="SUPFAM" id="SSF47413">
    <property type="entry name" value="lambda repressor-like DNA-binding domains"/>
    <property type="match status" value="1"/>
</dbReference>
<proteinExistence type="predicted"/>
<accession>A0A1H8AP21</accession>
<dbReference type="Proteomes" id="UP000199158">
    <property type="component" value="Unassembled WGS sequence"/>
</dbReference>
<dbReference type="PANTHER" id="PTHR46558">
    <property type="entry name" value="TRACRIPTIONAL REGULATORY PROTEIN-RELATED-RELATED"/>
    <property type="match status" value="1"/>
</dbReference>
<name>A0A1H8AP21_9FIRM</name>
<feature type="transmembrane region" description="Helical" evidence="2">
    <location>
        <begin position="274"/>
        <end position="293"/>
    </location>
</feature>
<gene>
    <name evidence="4" type="ORF">SAMN05216180_1413</name>
</gene>
<evidence type="ECO:0000256" key="2">
    <source>
        <dbReference type="SAM" id="Phobius"/>
    </source>
</evidence>
<evidence type="ECO:0000256" key="1">
    <source>
        <dbReference type="ARBA" id="ARBA00023125"/>
    </source>
</evidence>
<sequence>MTFGEKLKNLRKEQGYSQEEFAQCLDVSRQAVSKWESDRGTPETEKLLQISTIFGVTLDYLLKDEQTEDNQYSKGYYVSREMIDGFLSYKRQGSKRITVGVGLIILSNIFGCVSDYRQAAMVFYWVATALGIAILVWHVFQPKHYQEIEEKTLLFDDTTIKEFRVEHEKNRKRYAVMIIIGVFILILSPELTTIVENYFDANVANGLSWVLNTAWVALFILAALALRAENMIVQNAQYMSRKNSKGRFTWVYVALPVTAIAVVIGIITNVWSPVVPIIALFCILLVTVCKLLIERRNPK</sequence>
<dbReference type="EMBL" id="FOCG01000001">
    <property type="protein sequence ID" value="SEM71529.1"/>
    <property type="molecule type" value="Genomic_DNA"/>
</dbReference>
<dbReference type="AlphaFoldDB" id="A0A1H8AP21"/>
<evidence type="ECO:0000259" key="3">
    <source>
        <dbReference type="PROSITE" id="PS50943"/>
    </source>
</evidence>
<dbReference type="SMART" id="SM00530">
    <property type="entry name" value="HTH_XRE"/>
    <property type="match status" value="1"/>
</dbReference>
<feature type="transmembrane region" description="Helical" evidence="2">
    <location>
        <begin position="122"/>
        <end position="140"/>
    </location>
</feature>
<keyword evidence="1" id="KW-0238">DNA-binding</keyword>
<keyword evidence="2" id="KW-1133">Transmembrane helix</keyword>
<dbReference type="RefSeq" id="WP_092753019.1">
    <property type="nucleotide sequence ID" value="NZ_FOCG01000001.1"/>
</dbReference>
<feature type="transmembrane region" description="Helical" evidence="2">
    <location>
        <begin position="249"/>
        <end position="268"/>
    </location>
</feature>
<dbReference type="InterPro" id="IPR001387">
    <property type="entry name" value="Cro/C1-type_HTH"/>
</dbReference>
<feature type="transmembrane region" description="Helical" evidence="2">
    <location>
        <begin position="207"/>
        <end position="228"/>
    </location>
</feature>
<dbReference type="Pfam" id="PF01381">
    <property type="entry name" value="HTH_3"/>
    <property type="match status" value="1"/>
</dbReference>
<feature type="transmembrane region" description="Helical" evidence="2">
    <location>
        <begin position="174"/>
        <end position="195"/>
    </location>
</feature>
<dbReference type="InterPro" id="IPR010982">
    <property type="entry name" value="Lambda_DNA-bd_dom_sf"/>
</dbReference>
<keyword evidence="2" id="KW-0472">Membrane</keyword>
<dbReference type="Gene3D" id="1.10.260.40">
    <property type="entry name" value="lambda repressor-like DNA-binding domains"/>
    <property type="match status" value="1"/>
</dbReference>
<reference evidence="4 5" key="1">
    <citation type="submission" date="2016-10" db="EMBL/GenBank/DDBJ databases">
        <authorList>
            <person name="de Groot N.N."/>
        </authorList>
    </citation>
    <scope>NUCLEOTIDE SEQUENCE [LARGE SCALE GENOMIC DNA]</scope>
    <source>
        <strain evidence="4 5">CGMCC 1.5070</strain>
    </source>
</reference>
<keyword evidence="2" id="KW-0812">Transmembrane</keyword>
<keyword evidence="5" id="KW-1185">Reference proteome</keyword>
<evidence type="ECO:0000313" key="4">
    <source>
        <dbReference type="EMBL" id="SEM71529.1"/>
    </source>
</evidence>
<dbReference type="OrthoDB" id="9815852at2"/>
<organism evidence="4 5">
    <name type="scientific">Hydrogenoanaerobacterium saccharovorans</name>
    <dbReference type="NCBI Taxonomy" id="474960"/>
    <lineage>
        <taxon>Bacteria</taxon>
        <taxon>Bacillati</taxon>
        <taxon>Bacillota</taxon>
        <taxon>Clostridia</taxon>
        <taxon>Eubacteriales</taxon>
        <taxon>Oscillospiraceae</taxon>
        <taxon>Hydrogenoanaerobacterium</taxon>
    </lineage>
</organism>